<feature type="region of interest" description="Disordered" evidence="2">
    <location>
        <begin position="62"/>
        <end position="107"/>
    </location>
</feature>
<keyword evidence="1" id="KW-0175">Coiled coil</keyword>
<proteinExistence type="predicted"/>
<protein>
    <submittedName>
        <fullName evidence="3">Uncharacterized protein</fullName>
    </submittedName>
</protein>
<gene>
    <name evidence="3" type="ORF">SAMN06296028_1113</name>
</gene>
<dbReference type="AlphaFoldDB" id="A0A1X7DEV9"/>
<evidence type="ECO:0000313" key="4">
    <source>
        <dbReference type="Proteomes" id="UP000192929"/>
    </source>
</evidence>
<feature type="compositionally biased region" description="Polar residues" evidence="2">
    <location>
        <begin position="84"/>
        <end position="96"/>
    </location>
</feature>
<feature type="coiled-coil region" evidence="1">
    <location>
        <begin position="10"/>
        <end position="37"/>
    </location>
</feature>
<evidence type="ECO:0000313" key="3">
    <source>
        <dbReference type="EMBL" id="SMF13701.1"/>
    </source>
</evidence>
<reference evidence="4" key="1">
    <citation type="submission" date="2017-04" db="EMBL/GenBank/DDBJ databases">
        <authorList>
            <person name="Varghese N."/>
            <person name="Submissions S."/>
        </authorList>
    </citation>
    <scope>NUCLEOTIDE SEQUENCE [LARGE SCALE GENOMIC DNA]</scope>
    <source>
        <strain evidence="4">NIO-1021</strain>
    </source>
</reference>
<organism evidence="3 4">
    <name type="scientific">Kocuria marina subsp. indica</name>
    <dbReference type="NCBI Taxonomy" id="1049583"/>
    <lineage>
        <taxon>Bacteria</taxon>
        <taxon>Bacillati</taxon>
        <taxon>Actinomycetota</taxon>
        <taxon>Actinomycetes</taxon>
        <taxon>Micrococcales</taxon>
        <taxon>Micrococcaceae</taxon>
        <taxon>Kocuria</taxon>
    </lineage>
</organism>
<evidence type="ECO:0000256" key="1">
    <source>
        <dbReference type="SAM" id="Coils"/>
    </source>
</evidence>
<dbReference type="RefSeq" id="WP_085107080.1">
    <property type="nucleotide sequence ID" value="NZ_FXAC01000011.1"/>
</dbReference>
<dbReference type="EMBL" id="FXAC01000011">
    <property type="protein sequence ID" value="SMF13701.1"/>
    <property type="molecule type" value="Genomic_DNA"/>
</dbReference>
<keyword evidence="4" id="KW-1185">Reference proteome</keyword>
<name>A0A1X7DEV9_9MICC</name>
<accession>A0A1X7DEV9</accession>
<evidence type="ECO:0000256" key="2">
    <source>
        <dbReference type="SAM" id="MobiDB-lite"/>
    </source>
</evidence>
<dbReference type="Proteomes" id="UP000192929">
    <property type="component" value="Unassembled WGS sequence"/>
</dbReference>
<sequence>MSNKTTTNLDELIEQERRRASERIARLKRAAAAEQRRIDGKVVDLLRDQSPDLYDRLSQEAADALEAEKAKRSRRAKKAASSSGSVNDGTASQTVDPESEEAAAWNG</sequence>